<organism evidence="1">
    <name type="scientific">Rhizophagus irregularis (strain DAOM 181602 / DAOM 197198 / MUCL 43194)</name>
    <name type="common">Arbuscular mycorrhizal fungus</name>
    <name type="synonym">Glomus intraradices</name>
    <dbReference type="NCBI Taxonomy" id="747089"/>
    <lineage>
        <taxon>Eukaryota</taxon>
        <taxon>Fungi</taxon>
        <taxon>Fungi incertae sedis</taxon>
        <taxon>Mucoromycota</taxon>
        <taxon>Glomeromycotina</taxon>
        <taxon>Glomeromycetes</taxon>
        <taxon>Glomerales</taxon>
        <taxon>Glomeraceae</taxon>
        <taxon>Rhizophagus</taxon>
    </lineage>
</organism>
<proteinExistence type="predicted"/>
<protein>
    <submittedName>
        <fullName evidence="1">Uncharacterized protein</fullName>
    </submittedName>
</protein>
<dbReference type="EMBL" id="KI299739">
    <property type="protein sequence ID" value="ERZ97282.1"/>
    <property type="molecule type" value="Genomic_DNA"/>
</dbReference>
<reference evidence="1" key="1">
    <citation type="submission" date="2013-07" db="EMBL/GenBank/DDBJ databases">
        <title>The genome of an arbuscular mycorrhizal fungus provides insights into the evolution of the oldest plant symbiosis.</title>
        <authorList>
            <consortium name="DOE Joint Genome Institute"/>
            <person name="Tisserant E."/>
            <person name="Malbreil M."/>
            <person name="Kuo A."/>
            <person name="Kohler A."/>
            <person name="Symeonidi A."/>
            <person name="Balestrini R."/>
            <person name="Charron P."/>
            <person name="Duensing N."/>
            <person name="Frei-dit-Frey N."/>
            <person name="Gianinazzi-Pearson V."/>
            <person name="Gilbert B."/>
            <person name="Handa Y."/>
            <person name="Hijri M."/>
            <person name="Kaul R."/>
            <person name="Kawaguchi M."/>
            <person name="Krajinski F."/>
            <person name="Lammers P."/>
            <person name="Lapierre D."/>
            <person name="Masclaux F.G."/>
            <person name="Murat C."/>
            <person name="Morin E."/>
            <person name="Ndikumana S."/>
            <person name="Pagni M."/>
            <person name="Petitpierre D."/>
            <person name="Requena N."/>
            <person name="Rosikiewicz P."/>
            <person name="Riley R."/>
            <person name="Saito K."/>
            <person name="San Clemente H."/>
            <person name="Shapiro H."/>
            <person name="van Tuinen D."/>
            <person name="Becard G."/>
            <person name="Bonfante P."/>
            <person name="Paszkowski U."/>
            <person name="Shachar-Hill Y."/>
            <person name="Young J.P."/>
            <person name="Sanders I.R."/>
            <person name="Henrissat B."/>
            <person name="Rensing S.A."/>
            <person name="Grigoriev I.V."/>
            <person name="Corradi N."/>
            <person name="Roux C."/>
            <person name="Martin F."/>
        </authorList>
    </citation>
    <scope>NUCLEOTIDE SEQUENCE</scope>
    <source>
        <strain evidence="1">DAOM 197198</strain>
    </source>
</reference>
<sequence>MRGILVRNGWAFWISLNCKFSIVKFLGVRSYSLWTRRFRDLFFELVHVGLRTLLLPKPLQLRIWRLFGSGYLDINVTNISFKLIEKNKNGITSTSNLKLLE</sequence>
<accession>U9STB4</accession>
<dbReference type="HOGENOM" id="CLU_2293192_0_0_1"/>
<evidence type="ECO:0000313" key="1">
    <source>
        <dbReference type="EMBL" id="ERZ97282.1"/>
    </source>
</evidence>
<dbReference type="AlphaFoldDB" id="U9STB4"/>
<gene>
    <name evidence="1" type="ORF">GLOINDRAFT_11739</name>
</gene>
<dbReference type="VEuPathDB" id="FungiDB:RhiirFUN_017564"/>
<name>U9STB4_RHIID</name>